<accession>A0A1I8IJ81</accession>
<evidence type="ECO:0000256" key="6">
    <source>
        <dbReference type="ARBA" id="ARBA00022737"/>
    </source>
</evidence>
<dbReference type="STRING" id="282301.A0A1I8IJ81"/>
<dbReference type="PROSITE" id="PS51352">
    <property type="entry name" value="THIOREDOXIN_2"/>
    <property type="match status" value="2"/>
</dbReference>
<dbReference type="GO" id="GO:0003756">
    <property type="term" value="F:protein disulfide isomerase activity"/>
    <property type="evidence" value="ECO:0007669"/>
    <property type="project" value="UniProtKB-EC"/>
</dbReference>
<dbReference type="FunFam" id="3.40.30.10:FF:000303">
    <property type="entry name" value="Protein disulfide-isomerase"/>
    <property type="match status" value="1"/>
</dbReference>
<keyword evidence="5 12" id="KW-0732">Signal</keyword>
<dbReference type="Pfam" id="PF00085">
    <property type="entry name" value="Thioredoxin"/>
    <property type="match status" value="2"/>
</dbReference>
<dbReference type="FunFam" id="3.40.30.10:FF:000045">
    <property type="entry name" value="Disulfide-isomerase A3"/>
    <property type="match status" value="1"/>
</dbReference>
<evidence type="ECO:0000256" key="9">
    <source>
        <dbReference type="ARBA" id="ARBA00023235"/>
    </source>
</evidence>
<dbReference type="GO" id="GO:0034976">
    <property type="term" value="P:response to endoplasmic reticulum stress"/>
    <property type="evidence" value="ECO:0007669"/>
    <property type="project" value="TreeGrafter"/>
</dbReference>
<dbReference type="NCBIfam" id="TIGR01130">
    <property type="entry name" value="ER_PDI_fam"/>
    <property type="match status" value="1"/>
</dbReference>
<proteinExistence type="inferred from homology"/>
<dbReference type="PANTHER" id="PTHR18929:SF132">
    <property type="entry name" value="PROTEIN DISULFIDE-ISOMERASE A3"/>
    <property type="match status" value="1"/>
</dbReference>
<evidence type="ECO:0000256" key="10">
    <source>
        <dbReference type="ARBA" id="ARBA00023284"/>
    </source>
</evidence>
<dbReference type="SUPFAM" id="SSF52833">
    <property type="entry name" value="Thioredoxin-like"/>
    <property type="match status" value="4"/>
</dbReference>
<organism evidence="13 14">
    <name type="scientific">Macrostomum lignano</name>
    <dbReference type="NCBI Taxonomy" id="282301"/>
    <lineage>
        <taxon>Eukaryota</taxon>
        <taxon>Metazoa</taxon>
        <taxon>Spiralia</taxon>
        <taxon>Lophotrochozoa</taxon>
        <taxon>Platyhelminthes</taxon>
        <taxon>Rhabditophora</taxon>
        <taxon>Macrostomorpha</taxon>
        <taxon>Macrostomida</taxon>
        <taxon>Macrostomidae</taxon>
        <taxon>Macrostomum</taxon>
    </lineage>
</organism>
<reference evidence="14" key="1">
    <citation type="submission" date="2016-11" db="UniProtKB">
        <authorList>
            <consortium name="WormBaseParasite"/>
        </authorList>
    </citation>
    <scope>IDENTIFICATION</scope>
</reference>
<dbReference type="AlphaFoldDB" id="A0A1I8IJ81"/>
<dbReference type="InterPro" id="IPR013766">
    <property type="entry name" value="Thioredoxin_domain"/>
</dbReference>
<evidence type="ECO:0000256" key="2">
    <source>
        <dbReference type="ARBA" id="ARBA00004319"/>
    </source>
</evidence>
<dbReference type="CDD" id="cd02961">
    <property type="entry name" value="PDI_a_family"/>
    <property type="match status" value="1"/>
</dbReference>
<dbReference type="InterPro" id="IPR017937">
    <property type="entry name" value="Thioredoxin_CS"/>
</dbReference>
<keyword evidence="7" id="KW-0256">Endoplasmic reticulum</keyword>
<evidence type="ECO:0000256" key="5">
    <source>
        <dbReference type="ARBA" id="ARBA00022729"/>
    </source>
</evidence>
<evidence type="ECO:0000256" key="1">
    <source>
        <dbReference type="ARBA" id="ARBA00001182"/>
    </source>
</evidence>
<dbReference type="InterPro" id="IPR005792">
    <property type="entry name" value="Prot_disulphide_isomerase"/>
</dbReference>
<evidence type="ECO:0000256" key="11">
    <source>
        <dbReference type="RuleBase" id="RU004208"/>
    </source>
</evidence>
<keyword evidence="10" id="KW-0676">Redox-active center</keyword>
<evidence type="ECO:0000256" key="4">
    <source>
        <dbReference type="ARBA" id="ARBA00012723"/>
    </source>
</evidence>
<keyword evidence="13" id="KW-1185">Reference proteome</keyword>
<dbReference type="FunFam" id="3.40.30.10:FF:000017">
    <property type="entry name" value="Protein disulfide-isomerase A4"/>
    <property type="match status" value="1"/>
</dbReference>
<evidence type="ECO:0000256" key="12">
    <source>
        <dbReference type="RuleBase" id="RU361130"/>
    </source>
</evidence>
<dbReference type="InterPro" id="IPR036249">
    <property type="entry name" value="Thioredoxin-like_sf"/>
</dbReference>
<dbReference type="PANTHER" id="PTHR18929">
    <property type="entry name" value="PROTEIN DISULFIDE ISOMERASE"/>
    <property type="match status" value="1"/>
</dbReference>
<evidence type="ECO:0000256" key="7">
    <source>
        <dbReference type="ARBA" id="ARBA00022824"/>
    </source>
</evidence>
<dbReference type="FunFam" id="3.40.30.10:FF:000077">
    <property type="entry name" value="Protein disulfide-isomerase"/>
    <property type="match status" value="1"/>
</dbReference>
<protein>
    <recommendedName>
        <fullName evidence="4 12">Protein disulfide-isomerase</fullName>
        <ecNumber evidence="4 12">5.3.4.1</ecNumber>
    </recommendedName>
</protein>
<dbReference type="WBParaSite" id="maker-uti_cns_0013339-snap-gene-0.5-mRNA-1">
    <property type="protein sequence ID" value="maker-uti_cns_0013339-snap-gene-0.5-mRNA-1"/>
    <property type="gene ID" value="maker-uti_cns_0013339-snap-gene-0.5"/>
</dbReference>
<dbReference type="PROSITE" id="PS00194">
    <property type="entry name" value="THIOREDOXIN_1"/>
    <property type="match status" value="2"/>
</dbReference>
<dbReference type="Pfam" id="PF13848">
    <property type="entry name" value="Thioredoxin_6"/>
    <property type="match status" value="1"/>
</dbReference>
<keyword evidence="9 12" id="KW-0413">Isomerase</keyword>
<dbReference type="Proteomes" id="UP000095280">
    <property type="component" value="Unplaced"/>
</dbReference>
<dbReference type="Gene3D" id="3.40.30.10">
    <property type="entry name" value="Glutaredoxin"/>
    <property type="match status" value="4"/>
</dbReference>
<comment type="catalytic activity">
    <reaction evidence="1 12">
        <text>Catalyzes the rearrangement of -S-S- bonds in proteins.</text>
        <dbReference type="EC" id="5.3.4.1"/>
    </reaction>
</comment>
<keyword evidence="6" id="KW-0677">Repeat</keyword>
<comment type="similarity">
    <text evidence="3 11">Belongs to the protein disulfide isomerase family.</text>
</comment>
<sequence>MVRSFSILIFVALASTTLASDVLEFTDANFDSRIKDLEIALVEFYAPWCGHCKRLAPQYEEAATRLKSSDPPVPLVKVDCTAETAVCGKYGVSGYPTLKIFKNGEVSSDYNGPREADGIVKYMKSKAGPSSRLLKDASGLDKLMAGQEPFVVAFFSSESASGLSAFKQAADSLSEDFAFAHSVSADINSKFGFNDQVVIMRPTVLQSKFEDNKLAYSGAMDSGALRAWIEANIYGMVGHRTSGNSKYFKQPLVTAYYGVDYERNPKGTNYWRNRIMKVAKKYTGTGLHFSVANSKAMSFELSEFGVDSPDEQKVYVAAKNDKGQKFKMAEDFTMDAFDAFLTDMQAGRLTPYLKSEPEPESQSAPVKIAVAKNFDKLVNDPTKDVLIEFYAPWCGHCKSLAPKYDELAEKLSGETDLVIAKMDATANDVPPPYDVRGFPTIYFAPKGGKSQPKQYQGGREVNDFITYLAKEATDELRGYDRAGNRKKQDL</sequence>
<evidence type="ECO:0000256" key="3">
    <source>
        <dbReference type="ARBA" id="ARBA00006347"/>
    </source>
</evidence>
<dbReference type="GO" id="GO:0005788">
    <property type="term" value="C:endoplasmic reticulum lumen"/>
    <property type="evidence" value="ECO:0007669"/>
    <property type="project" value="UniProtKB-SubCell"/>
</dbReference>
<dbReference type="CDD" id="cd03073">
    <property type="entry name" value="PDI_b'_ERp72_ERp57"/>
    <property type="match status" value="1"/>
</dbReference>
<evidence type="ECO:0000313" key="13">
    <source>
        <dbReference type="Proteomes" id="UP000095280"/>
    </source>
</evidence>
<keyword evidence="8" id="KW-1015">Disulfide bond</keyword>
<dbReference type="OrthoDB" id="427280at2759"/>
<evidence type="ECO:0000256" key="8">
    <source>
        <dbReference type="ARBA" id="ARBA00023157"/>
    </source>
</evidence>
<evidence type="ECO:0000313" key="14">
    <source>
        <dbReference type="WBParaSite" id="maker-uti_cns_0013339-snap-gene-0.5-mRNA-1"/>
    </source>
</evidence>
<dbReference type="InterPro" id="IPR005788">
    <property type="entry name" value="PDI_thioredoxin-like_dom"/>
</dbReference>
<dbReference type="PRINTS" id="PR00421">
    <property type="entry name" value="THIOREDOXIN"/>
</dbReference>
<feature type="chain" id="PRO_5011325597" description="Protein disulfide-isomerase" evidence="12">
    <location>
        <begin position="20"/>
        <end position="490"/>
    </location>
</feature>
<name>A0A1I8IJ81_9PLAT</name>
<dbReference type="NCBIfam" id="TIGR01126">
    <property type="entry name" value="pdi_dom"/>
    <property type="match status" value="2"/>
</dbReference>
<dbReference type="CDD" id="cd02995">
    <property type="entry name" value="PDI_a_PDI_a'_C"/>
    <property type="match status" value="1"/>
</dbReference>
<comment type="subcellular location">
    <subcellularLocation>
        <location evidence="2">Endoplasmic reticulum lumen</location>
    </subcellularLocation>
</comment>
<dbReference type="EC" id="5.3.4.1" evidence="4 12"/>
<feature type="signal peptide" evidence="12">
    <location>
        <begin position="1"/>
        <end position="19"/>
    </location>
</feature>
<dbReference type="GO" id="GO:0006457">
    <property type="term" value="P:protein folding"/>
    <property type="evidence" value="ECO:0007669"/>
    <property type="project" value="TreeGrafter"/>
</dbReference>